<dbReference type="NCBIfam" id="TIGR01557">
    <property type="entry name" value="myb_SHAQKYF"/>
    <property type="match status" value="1"/>
</dbReference>
<evidence type="ECO:0000259" key="6">
    <source>
        <dbReference type="PROSITE" id="PS50090"/>
    </source>
</evidence>
<feature type="region of interest" description="Disordered" evidence="5">
    <location>
        <begin position="452"/>
        <end position="471"/>
    </location>
</feature>
<dbReference type="CDD" id="cd00167">
    <property type="entry name" value="SANT"/>
    <property type="match status" value="1"/>
</dbReference>
<sequence length="499" mass="57069">MDGIEKSRRKCYVVRRKERWTEEEHERFLAGLEQFGRNWRAIERIVRTKTAVQVRSHAQRYFIREAKRKEQGPSTSQTASSDGPLSDRSYGLNETTSQDSNYSRPQNTANVGIPSYEEQGRYSDPGKTRREIAQGNPSTWAPWGSGYDQQAEQGFANLHPHQAPASGQNSTSKYIELSYINFWMECQDDRFLEKSFEDSDTDKQYIGYWLGCQLDSFLETPFENVVPSPPTTPQEQQRTYPAVSKDTRAPSISPSESRYYSQYRYPPFVPDNNMRTYRNTPPPPPPVNYQPPPLNYQPPPWWCVERRRDAQVSTKEENSLPSFSELVASCRVELRPSTSQLNVSVPCPQGSSFFSQAQSRPLSMTSEGFHDLGSCNRNVSTLGSCTYLPCQGRYGEVFKYSSFGNQQYTDWNKMMGNYVELNCAYRKNNIPSQYPDQQLQFASLPGRFELSGTNNYHNNGNARNEDSAAYQNRPSHGHNCFGEPYAQYSNSLQAVTVGR</sequence>
<feature type="region of interest" description="Disordered" evidence="5">
    <location>
        <begin position="64"/>
        <end position="147"/>
    </location>
</feature>
<keyword evidence="10" id="KW-1185">Reference proteome</keyword>
<dbReference type="InterPro" id="IPR017930">
    <property type="entry name" value="Myb_dom"/>
</dbReference>
<proteinExistence type="predicted"/>
<evidence type="ECO:0000256" key="3">
    <source>
        <dbReference type="ARBA" id="ARBA00023163"/>
    </source>
</evidence>
<dbReference type="PANTHER" id="PTHR12802">
    <property type="entry name" value="SWI/SNF COMPLEX-RELATED"/>
    <property type="match status" value="1"/>
</dbReference>
<dbReference type="InterPro" id="IPR001005">
    <property type="entry name" value="SANT/Myb"/>
</dbReference>
<dbReference type="InterPro" id="IPR017884">
    <property type="entry name" value="SANT_dom"/>
</dbReference>
<organism evidence="9 10">
    <name type="scientific">Galdieria yellowstonensis</name>
    <dbReference type="NCBI Taxonomy" id="3028027"/>
    <lineage>
        <taxon>Eukaryota</taxon>
        <taxon>Rhodophyta</taxon>
        <taxon>Bangiophyceae</taxon>
        <taxon>Galdieriales</taxon>
        <taxon>Galdieriaceae</taxon>
        <taxon>Galdieria</taxon>
    </lineage>
</organism>
<dbReference type="Proteomes" id="UP001300502">
    <property type="component" value="Unassembled WGS sequence"/>
</dbReference>
<evidence type="ECO:0000256" key="1">
    <source>
        <dbReference type="ARBA" id="ARBA00023015"/>
    </source>
</evidence>
<keyword evidence="4" id="KW-0539">Nucleus</keyword>
<evidence type="ECO:0000259" key="7">
    <source>
        <dbReference type="PROSITE" id="PS51293"/>
    </source>
</evidence>
<reference evidence="9 10" key="1">
    <citation type="submission" date="2022-07" db="EMBL/GenBank/DDBJ databases">
        <title>Genome-wide signatures of adaptation to extreme environments.</title>
        <authorList>
            <person name="Cho C.H."/>
            <person name="Yoon H.S."/>
        </authorList>
    </citation>
    <scope>NUCLEOTIDE SEQUENCE [LARGE SCALE GENOMIC DNA]</scope>
    <source>
        <strain evidence="9 10">108.79 E11</strain>
    </source>
</reference>
<keyword evidence="2" id="KW-0238">DNA-binding</keyword>
<feature type="compositionally biased region" description="Polar residues" evidence="5">
    <location>
        <begin position="92"/>
        <end position="110"/>
    </location>
</feature>
<feature type="domain" description="Myb-like" evidence="6">
    <location>
        <begin position="16"/>
        <end position="62"/>
    </location>
</feature>
<name>A0AAV9ILQ7_9RHOD</name>
<feature type="domain" description="HTH myb-type" evidence="8">
    <location>
        <begin position="15"/>
        <end position="66"/>
    </location>
</feature>
<dbReference type="Pfam" id="PF00249">
    <property type="entry name" value="Myb_DNA-binding"/>
    <property type="match status" value="1"/>
</dbReference>
<evidence type="ECO:0000313" key="10">
    <source>
        <dbReference type="Proteomes" id="UP001300502"/>
    </source>
</evidence>
<protein>
    <submittedName>
        <fullName evidence="9">Uncharacterized protein</fullName>
    </submittedName>
</protein>
<dbReference type="PANTHER" id="PTHR12802:SF155">
    <property type="entry name" value="DEUBIQUITINASE MYSM1"/>
    <property type="match status" value="1"/>
</dbReference>
<feature type="compositionally biased region" description="Basic and acidic residues" evidence="5">
    <location>
        <begin position="118"/>
        <end position="132"/>
    </location>
</feature>
<dbReference type="SMART" id="SM00717">
    <property type="entry name" value="SANT"/>
    <property type="match status" value="1"/>
</dbReference>
<dbReference type="InterPro" id="IPR006447">
    <property type="entry name" value="Myb_dom_plants"/>
</dbReference>
<dbReference type="GO" id="GO:0003677">
    <property type="term" value="F:DNA binding"/>
    <property type="evidence" value="ECO:0007669"/>
    <property type="project" value="UniProtKB-KW"/>
</dbReference>
<feature type="region of interest" description="Disordered" evidence="5">
    <location>
        <begin position="226"/>
        <end position="256"/>
    </location>
</feature>
<dbReference type="EMBL" id="JANCYU010000061">
    <property type="protein sequence ID" value="KAK4528234.1"/>
    <property type="molecule type" value="Genomic_DNA"/>
</dbReference>
<dbReference type="PROSITE" id="PS50090">
    <property type="entry name" value="MYB_LIKE"/>
    <property type="match status" value="1"/>
</dbReference>
<dbReference type="PROSITE" id="PS51293">
    <property type="entry name" value="SANT"/>
    <property type="match status" value="1"/>
</dbReference>
<dbReference type="PROSITE" id="PS51294">
    <property type="entry name" value="HTH_MYB"/>
    <property type="match status" value="1"/>
</dbReference>
<feature type="domain" description="SANT" evidence="7">
    <location>
        <begin position="15"/>
        <end position="66"/>
    </location>
</feature>
<evidence type="ECO:0000259" key="8">
    <source>
        <dbReference type="PROSITE" id="PS51294"/>
    </source>
</evidence>
<dbReference type="SUPFAM" id="SSF46689">
    <property type="entry name" value="Homeodomain-like"/>
    <property type="match status" value="1"/>
</dbReference>
<dbReference type="InterPro" id="IPR009057">
    <property type="entry name" value="Homeodomain-like_sf"/>
</dbReference>
<evidence type="ECO:0000256" key="5">
    <source>
        <dbReference type="SAM" id="MobiDB-lite"/>
    </source>
</evidence>
<dbReference type="AlphaFoldDB" id="A0AAV9ILQ7"/>
<evidence type="ECO:0000313" key="9">
    <source>
        <dbReference type="EMBL" id="KAK4528234.1"/>
    </source>
</evidence>
<evidence type="ECO:0000256" key="2">
    <source>
        <dbReference type="ARBA" id="ARBA00023125"/>
    </source>
</evidence>
<feature type="compositionally biased region" description="Polar residues" evidence="5">
    <location>
        <begin position="452"/>
        <end position="462"/>
    </location>
</feature>
<comment type="caution">
    <text evidence="9">The sequence shown here is derived from an EMBL/GenBank/DDBJ whole genome shotgun (WGS) entry which is preliminary data.</text>
</comment>
<feature type="compositionally biased region" description="Polar residues" evidence="5">
    <location>
        <begin position="72"/>
        <end position="83"/>
    </location>
</feature>
<gene>
    <name evidence="9" type="ORF">GAYE_SCF53G6169</name>
</gene>
<keyword evidence="3" id="KW-0804">Transcription</keyword>
<evidence type="ECO:0000256" key="4">
    <source>
        <dbReference type="ARBA" id="ARBA00023242"/>
    </source>
</evidence>
<keyword evidence="1" id="KW-0805">Transcription regulation</keyword>
<dbReference type="Gene3D" id="1.10.10.60">
    <property type="entry name" value="Homeodomain-like"/>
    <property type="match status" value="1"/>
</dbReference>
<accession>A0AAV9ILQ7</accession>